<dbReference type="Proteomes" id="UP000503441">
    <property type="component" value="Chromosome"/>
</dbReference>
<reference evidence="2 3" key="1">
    <citation type="submission" date="2020-03" db="EMBL/GenBank/DDBJ databases">
        <title>Leucobacter sp. nov., isolated from beetles.</title>
        <authorList>
            <person name="Hyun D.-W."/>
            <person name="Bae J.-W."/>
        </authorList>
    </citation>
    <scope>NUCLEOTIDE SEQUENCE [LARGE SCALE GENOMIC DNA]</scope>
    <source>
        <strain evidence="2 3">HDW9A</strain>
    </source>
</reference>
<evidence type="ECO:0000313" key="2">
    <source>
        <dbReference type="EMBL" id="QIM18520.1"/>
    </source>
</evidence>
<name>A0ABX6JW40_9MICO</name>
<protein>
    <recommendedName>
        <fullName evidence="1">PH domain-containing protein</fullName>
    </recommendedName>
</protein>
<accession>A0ABX6JW40</accession>
<dbReference type="Pfam" id="PF25362">
    <property type="entry name" value="bPH_11"/>
    <property type="match status" value="1"/>
</dbReference>
<dbReference type="InterPro" id="IPR057446">
    <property type="entry name" value="PH_bac"/>
</dbReference>
<organism evidence="2 3">
    <name type="scientific">Leucobacter coleopterorum</name>
    <dbReference type="NCBI Taxonomy" id="2714933"/>
    <lineage>
        <taxon>Bacteria</taxon>
        <taxon>Bacillati</taxon>
        <taxon>Actinomycetota</taxon>
        <taxon>Actinomycetes</taxon>
        <taxon>Micrococcales</taxon>
        <taxon>Microbacteriaceae</taxon>
        <taxon>Leucobacter</taxon>
    </lineage>
</organism>
<sequence>MTFPKASYVSTTPVGAPLERVSIPGLRYKGFANLTVRSDAVSIEVTGENPVHISADQVLGCATASGRVGKFVEQDGLSLLVWRANSPDTEPRELESSFRFANVNEQESFAEAINKISNNTTQEDA</sequence>
<feature type="domain" description="PH" evidence="1">
    <location>
        <begin position="5"/>
        <end position="113"/>
    </location>
</feature>
<gene>
    <name evidence="2" type="ORF">G7066_07635</name>
</gene>
<dbReference type="EMBL" id="CP049933">
    <property type="protein sequence ID" value="QIM18520.1"/>
    <property type="molecule type" value="Genomic_DNA"/>
</dbReference>
<proteinExistence type="predicted"/>
<evidence type="ECO:0000313" key="3">
    <source>
        <dbReference type="Proteomes" id="UP000503441"/>
    </source>
</evidence>
<evidence type="ECO:0000259" key="1">
    <source>
        <dbReference type="Pfam" id="PF25362"/>
    </source>
</evidence>
<dbReference type="RefSeq" id="WP_166330179.1">
    <property type="nucleotide sequence ID" value="NZ_CP049933.1"/>
</dbReference>
<keyword evidence="3" id="KW-1185">Reference proteome</keyword>